<dbReference type="HOGENOM" id="CLU_1322088_0_0_1"/>
<dbReference type="Proteomes" id="UP000000305">
    <property type="component" value="Unassembled WGS sequence"/>
</dbReference>
<accession>E9GDF7</accession>
<dbReference type="KEGG" id="dpx:DAPPUDRAFT_316607"/>
<organism evidence="2 3">
    <name type="scientific">Daphnia pulex</name>
    <name type="common">Water flea</name>
    <dbReference type="NCBI Taxonomy" id="6669"/>
    <lineage>
        <taxon>Eukaryota</taxon>
        <taxon>Metazoa</taxon>
        <taxon>Ecdysozoa</taxon>
        <taxon>Arthropoda</taxon>
        <taxon>Crustacea</taxon>
        <taxon>Branchiopoda</taxon>
        <taxon>Diplostraca</taxon>
        <taxon>Cladocera</taxon>
        <taxon>Anomopoda</taxon>
        <taxon>Daphniidae</taxon>
        <taxon>Daphnia</taxon>
    </lineage>
</organism>
<feature type="signal peptide" evidence="1">
    <location>
        <begin position="1"/>
        <end position="19"/>
    </location>
</feature>
<gene>
    <name evidence="2" type="ORF">DAPPUDRAFT_316607</name>
</gene>
<evidence type="ECO:0000313" key="2">
    <source>
        <dbReference type="EMBL" id="EFX82487.1"/>
    </source>
</evidence>
<proteinExistence type="predicted"/>
<name>E9GDF7_DAPPU</name>
<feature type="chain" id="PRO_5003240862" evidence="1">
    <location>
        <begin position="20"/>
        <end position="208"/>
    </location>
</feature>
<dbReference type="OrthoDB" id="6373757at2759"/>
<evidence type="ECO:0000313" key="3">
    <source>
        <dbReference type="Proteomes" id="UP000000305"/>
    </source>
</evidence>
<keyword evidence="3" id="KW-1185">Reference proteome</keyword>
<dbReference type="InParanoid" id="E9GDF7"/>
<dbReference type="AlphaFoldDB" id="E9GDF7"/>
<reference evidence="2 3" key="1">
    <citation type="journal article" date="2011" name="Science">
        <title>The ecoresponsive genome of Daphnia pulex.</title>
        <authorList>
            <person name="Colbourne J.K."/>
            <person name="Pfrender M.E."/>
            <person name="Gilbert D."/>
            <person name="Thomas W.K."/>
            <person name="Tucker A."/>
            <person name="Oakley T.H."/>
            <person name="Tokishita S."/>
            <person name="Aerts A."/>
            <person name="Arnold G.J."/>
            <person name="Basu M.K."/>
            <person name="Bauer D.J."/>
            <person name="Caceres C.E."/>
            <person name="Carmel L."/>
            <person name="Casola C."/>
            <person name="Choi J.H."/>
            <person name="Detter J.C."/>
            <person name="Dong Q."/>
            <person name="Dusheyko S."/>
            <person name="Eads B.D."/>
            <person name="Frohlich T."/>
            <person name="Geiler-Samerotte K.A."/>
            <person name="Gerlach D."/>
            <person name="Hatcher P."/>
            <person name="Jogdeo S."/>
            <person name="Krijgsveld J."/>
            <person name="Kriventseva E.V."/>
            <person name="Kultz D."/>
            <person name="Laforsch C."/>
            <person name="Lindquist E."/>
            <person name="Lopez J."/>
            <person name="Manak J.R."/>
            <person name="Muller J."/>
            <person name="Pangilinan J."/>
            <person name="Patwardhan R.P."/>
            <person name="Pitluck S."/>
            <person name="Pritham E.J."/>
            <person name="Rechtsteiner A."/>
            <person name="Rho M."/>
            <person name="Rogozin I.B."/>
            <person name="Sakarya O."/>
            <person name="Salamov A."/>
            <person name="Schaack S."/>
            <person name="Shapiro H."/>
            <person name="Shiga Y."/>
            <person name="Skalitzky C."/>
            <person name="Smith Z."/>
            <person name="Souvorov A."/>
            <person name="Sung W."/>
            <person name="Tang Z."/>
            <person name="Tsuchiya D."/>
            <person name="Tu H."/>
            <person name="Vos H."/>
            <person name="Wang M."/>
            <person name="Wolf Y.I."/>
            <person name="Yamagata H."/>
            <person name="Yamada T."/>
            <person name="Ye Y."/>
            <person name="Shaw J.R."/>
            <person name="Andrews J."/>
            <person name="Crease T.J."/>
            <person name="Tang H."/>
            <person name="Lucas S.M."/>
            <person name="Robertson H.M."/>
            <person name="Bork P."/>
            <person name="Koonin E.V."/>
            <person name="Zdobnov E.M."/>
            <person name="Grigoriev I.V."/>
            <person name="Lynch M."/>
            <person name="Boore J.L."/>
        </authorList>
    </citation>
    <scope>NUCLEOTIDE SEQUENCE [LARGE SCALE GENOMIC DNA]</scope>
</reference>
<dbReference type="EMBL" id="GL732540">
    <property type="protein sequence ID" value="EFX82487.1"/>
    <property type="molecule type" value="Genomic_DNA"/>
</dbReference>
<protein>
    <submittedName>
        <fullName evidence="2">Uncharacterized protein</fullName>
    </submittedName>
</protein>
<sequence length="208" mass="21909">MKLSIAILICCAMIGSIQSQGTGGNRPSIIQALFAPFGQFLSIFRRPSRPSVSAAAAASSGNIDASSIFTDPQVLQESLNSINQGSQQQIQAEPVVQTQIVTETLTVFSTIPSLERVTSVETMVEMMTETLTETVKTTLTKTEHITMTHSTCSSSVAASKAPAASSKVAEKVSPSAVSTSTAVQPTKKARLTPYVVKRAVEIEASSSL</sequence>
<evidence type="ECO:0000256" key="1">
    <source>
        <dbReference type="SAM" id="SignalP"/>
    </source>
</evidence>
<keyword evidence="1" id="KW-0732">Signal</keyword>